<reference evidence="1" key="1">
    <citation type="submission" date="2007-08" db="EMBL/GenBank/DDBJ databases">
        <authorList>
            <person name="Frangeul L."/>
        </authorList>
    </citation>
    <scope>NUCLEOTIDE SEQUENCE</scope>
    <source>
        <strain evidence="1">PCC 7806</strain>
    </source>
</reference>
<gene>
    <name evidence="1" type="ORF">IPF_6490</name>
</gene>
<protein>
    <submittedName>
        <fullName evidence="1">Similarity</fullName>
    </submittedName>
</protein>
<dbReference type="EMBL" id="AM778919">
    <property type="protein sequence ID" value="CAO86829.1"/>
    <property type="molecule type" value="Genomic_DNA"/>
</dbReference>
<name>A8YD51_MICA7</name>
<sequence length="36" mass="3974">MSQADFPVVSKMKLAPIVQSDYEREAIVETAAFTSI</sequence>
<organism evidence="1">
    <name type="scientific">Microcystis aeruginosa (strain PCC 7806)</name>
    <dbReference type="NCBI Taxonomy" id="267872"/>
    <lineage>
        <taxon>Bacteria</taxon>
        <taxon>Bacillati</taxon>
        <taxon>Cyanobacteriota</taxon>
        <taxon>Cyanophyceae</taxon>
        <taxon>Oscillatoriophycideae</taxon>
        <taxon>Chroococcales</taxon>
        <taxon>Microcystaceae</taxon>
        <taxon>Microcystis</taxon>
    </lineage>
</organism>
<dbReference type="AlphaFoldDB" id="A8YD51"/>
<accession>A8YD51</accession>
<proteinExistence type="predicted"/>
<evidence type="ECO:0000313" key="1">
    <source>
        <dbReference type="EMBL" id="CAO86829.1"/>
    </source>
</evidence>